<dbReference type="OrthoDB" id="9764271at2"/>
<dbReference type="AlphaFoldDB" id="A0A2T1A6X4"/>
<evidence type="ECO:0000313" key="2">
    <source>
        <dbReference type="Proteomes" id="UP000237752"/>
    </source>
</evidence>
<dbReference type="EMBL" id="PVUE01000001">
    <property type="protein sequence ID" value="PRZ44362.1"/>
    <property type="molecule type" value="Genomic_DNA"/>
</dbReference>
<sequence>MAGMTQATATTARRAVLVAIVIALMGAFFTSTAQEARAVSAGDWKAGMIISDAKFFDGNAMSANDVQGFLNSQGANCVAGEMPCLKNYSMPTPPIPAEPGLCSAVGATGGLSAAQIIDVVARACGISQKVILVTLQKESALITKTRPSAINYRSATGFGCPDTAPCDAQYYGFFNQVYRMARQFKVYTNNPTRYGYQKGRNNNIQYNPNAGCGSSNVYIENQATANLYIYTPYQPNTAALNNMYGTGDSCSAYGNRNFWRMYTDWFGSTTDQNAINPQGDLQSVTVSGASILTLTGWAVDMNIPLASVSVAISVNGKEFGSALATVPRPELASYGIPGNHGFSVQLQAPFDGPNEVCATAKDIGGGQDTSLGCKSVTVAYPKINPQGALQSSSHDSNGNITVGGWAVDMSTPVDPVTLMITVNGQAVAFLYANQPKPELAYYGIPGDHGFSVTVKGVVNGPNTVCAYAFNTLGGSDILTGCATESVQLPGSPQGSLDSLTADNAGNVAVKGWVWDVSSPTAPVTVMLTVDGNVSAYFYASDPKPELAHYGIPGDHGANYTLRPGTQGATQVCMYAFNIGAGGDILVGCKSVWVVPPGSPIGSVQSITTGSAGSITVQGWAWDSDVPINPVALMITTDGIPTAFLYADQSLPNLTAYGIPGRHGFAYTFAPKKLGANQVCVYAVNQGAGADVLLGCKTTS</sequence>
<evidence type="ECO:0008006" key="3">
    <source>
        <dbReference type="Google" id="ProtNLM"/>
    </source>
</evidence>
<dbReference type="Proteomes" id="UP000237752">
    <property type="component" value="Unassembled WGS sequence"/>
</dbReference>
<proteinExistence type="predicted"/>
<gene>
    <name evidence="1" type="ORF">CLV47_101488</name>
</gene>
<comment type="caution">
    <text evidence="1">The sequence shown here is derived from an EMBL/GenBank/DDBJ whole genome shotgun (WGS) entry which is preliminary data.</text>
</comment>
<accession>A0A2T1A6X4</accession>
<reference evidence="1 2" key="1">
    <citation type="submission" date="2018-03" db="EMBL/GenBank/DDBJ databases">
        <title>Genomic Encyclopedia of Archaeal and Bacterial Type Strains, Phase II (KMG-II): from individual species to whole genera.</title>
        <authorList>
            <person name="Goeker M."/>
        </authorList>
    </citation>
    <scope>NUCLEOTIDE SEQUENCE [LARGE SCALE GENOMIC DNA]</scope>
    <source>
        <strain evidence="1 2">DSM 100065</strain>
    </source>
</reference>
<organism evidence="1 2">
    <name type="scientific">Antricoccus suffuscus</name>
    <dbReference type="NCBI Taxonomy" id="1629062"/>
    <lineage>
        <taxon>Bacteria</taxon>
        <taxon>Bacillati</taxon>
        <taxon>Actinomycetota</taxon>
        <taxon>Actinomycetes</taxon>
        <taxon>Geodermatophilales</taxon>
        <taxon>Antricoccaceae</taxon>
        <taxon>Antricoccus</taxon>
    </lineage>
</organism>
<name>A0A2T1A6X4_9ACTN</name>
<dbReference type="RefSeq" id="WP_106347384.1">
    <property type="nucleotide sequence ID" value="NZ_PVUE01000001.1"/>
</dbReference>
<protein>
    <recommendedName>
        <fullName evidence="3">Hemagglutinin</fullName>
    </recommendedName>
</protein>
<keyword evidence="2" id="KW-1185">Reference proteome</keyword>
<evidence type="ECO:0000313" key="1">
    <source>
        <dbReference type="EMBL" id="PRZ44362.1"/>
    </source>
</evidence>